<dbReference type="PROSITE" id="PS50894">
    <property type="entry name" value="HPT"/>
    <property type="match status" value="1"/>
</dbReference>
<evidence type="ECO:0000313" key="4">
    <source>
        <dbReference type="Proteomes" id="UP001610063"/>
    </source>
</evidence>
<dbReference type="EMBL" id="JBIPKE010000012">
    <property type="protein sequence ID" value="MFH6982486.1"/>
    <property type="molecule type" value="Genomic_DNA"/>
</dbReference>
<protein>
    <submittedName>
        <fullName evidence="3">Hpt domain-containing protein</fullName>
    </submittedName>
</protein>
<proteinExistence type="predicted"/>
<organism evidence="3 4">
    <name type="scientific">Marinoscillum luteum</name>
    <dbReference type="NCBI Taxonomy" id="861051"/>
    <lineage>
        <taxon>Bacteria</taxon>
        <taxon>Pseudomonadati</taxon>
        <taxon>Bacteroidota</taxon>
        <taxon>Cytophagia</taxon>
        <taxon>Cytophagales</taxon>
        <taxon>Reichenbachiellaceae</taxon>
        <taxon>Marinoscillum</taxon>
    </lineage>
</organism>
<feature type="modified residue" description="Phosphohistidine" evidence="1">
    <location>
        <position position="365"/>
    </location>
</feature>
<name>A0ABW7N4H6_9BACT</name>
<comment type="caution">
    <text evidence="3">The sequence shown here is derived from an EMBL/GenBank/DDBJ whole genome shotgun (WGS) entry which is preliminary data.</text>
</comment>
<dbReference type="InterPro" id="IPR036641">
    <property type="entry name" value="HPT_dom_sf"/>
</dbReference>
<sequence length="421" mass="47317">MPLTLEEIKYQHLKGSTQILLASSDGKVLASCNTLVPIPVGYDLFDSNSFLQNPSLRDQLALNEDLYIHGVRLNLVGTEAIYDLHLSLSSTGSNEDQIIFFLEDRTRSVTFIEDEESEEKLHEFILKISTPLDILKELSLSDKGGEGKSPARGLIMAYFDRFIHGVHHSQINFPSEEVPFRVEHISVAVEMCFESMMESRGLKLASVVGFESKFLIGDRLGILQVVFQVLGFLLTDQKSGHVQVNFNYLPKEEQLEVEISGSPDSNVYGDIVKAMENEGEFGISAEMTLQLLFDCRAVAYHEPVQVANLTLSKKEFPYLFGITGGDLSLVKDIFQTILVSLAMDMDDFEKAIAQEDWELIGRVAHKMKPNFSSLQRKDIAESLQHIEEITTGQDLVGLEEKLKDFIRSANEALENLKKYKV</sequence>
<keyword evidence="1" id="KW-0597">Phosphoprotein</keyword>
<evidence type="ECO:0000256" key="1">
    <source>
        <dbReference type="PROSITE-ProRule" id="PRU00110"/>
    </source>
</evidence>
<evidence type="ECO:0000313" key="3">
    <source>
        <dbReference type="EMBL" id="MFH6982486.1"/>
    </source>
</evidence>
<reference evidence="3 4" key="1">
    <citation type="journal article" date="2013" name="Int. J. Syst. Evol. Microbiol.">
        <title>Marinoscillum luteum sp. nov., isolated from marine sediment.</title>
        <authorList>
            <person name="Cha I.T."/>
            <person name="Park S.J."/>
            <person name="Kim S.J."/>
            <person name="Kim J.G."/>
            <person name="Jung M.Y."/>
            <person name="Shin K.S."/>
            <person name="Kwon K.K."/>
            <person name="Yang S.H."/>
            <person name="Seo Y.S."/>
            <person name="Rhee S.K."/>
        </authorList>
    </citation>
    <scope>NUCLEOTIDE SEQUENCE [LARGE SCALE GENOMIC DNA]</scope>
    <source>
        <strain evidence="3 4">KCTC 23939</strain>
    </source>
</reference>
<dbReference type="InterPro" id="IPR008207">
    <property type="entry name" value="Sig_transdc_His_kin_Hpt_dom"/>
</dbReference>
<accession>A0ABW7N4H6</accession>
<dbReference type="RefSeq" id="WP_395416184.1">
    <property type="nucleotide sequence ID" value="NZ_JBIPKE010000012.1"/>
</dbReference>
<evidence type="ECO:0000259" key="2">
    <source>
        <dbReference type="PROSITE" id="PS50894"/>
    </source>
</evidence>
<dbReference type="Proteomes" id="UP001610063">
    <property type="component" value="Unassembled WGS sequence"/>
</dbReference>
<keyword evidence="4" id="KW-1185">Reference proteome</keyword>
<feature type="domain" description="HPt" evidence="2">
    <location>
        <begin position="326"/>
        <end position="421"/>
    </location>
</feature>
<dbReference type="SUPFAM" id="SSF47226">
    <property type="entry name" value="Histidine-containing phosphotransfer domain, HPT domain"/>
    <property type="match status" value="1"/>
</dbReference>
<gene>
    <name evidence="3" type="ORF">ACHKAR_03505</name>
</gene>
<dbReference type="Gene3D" id="1.20.120.160">
    <property type="entry name" value="HPT domain"/>
    <property type="match status" value="1"/>
</dbReference>